<proteinExistence type="predicted"/>
<reference evidence="3" key="2">
    <citation type="submission" date="2021-04" db="EMBL/GenBank/DDBJ databases">
        <authorList>
            <person name="Gilroy R."/>
        </authorList>
    </citation>
    <scope>NUCLEOTIDE SEQUENCE</scope>
    <source>
        <strain evidence="3">CHK192-8294</strain>
    </source>
</reference>
<evidence type="ECO:0000256" key="1">
    <source>
        <dbReference type="SAM" id="MobiDB-lite"/>
    </source>
</evidence>
<dbReference type="Gene3D" id="3.30.565.40">
    <property type="entry name" value="Fervidobacterium nodosum Rt17-B1 like"/>
    <property type="match status" value="1"/>
</dbReference>
<dbReference type="Proteomes" id="UP000823921">
    <property type="component" value="Unassembled WGS sequence"/>
</dbReference>
<evidence type="ECO:0000313" key="3">
    <source>
        <dbReference type="EMBL" id="HJB80653.1"/>
    </source>
</evidence>
<organism evidence="3 4">
    <name type="scientific">Candidatus Flavonifractor intestinigallinarum</name>
    <dbReference type="NCBI Taxonomy" id="2838586"/>
    <lineage>
        <taxon>Bacteria</taxon>
        <taxon>Bacillati</taxon>
        <taxon>Bacillota</taxon>
        <taxon>Clostridia</taxon>
        <taxon>Eubacteriales</taxon>
        <taxon>Oscillospiraceae</taxon>
        <taxon>Flavonifractor</taxon>
    </lineage>
</organism>
<protein>
    <submittedName>
        <fullName evidence="3">DUF4163 domain-containing protein</fullName>
    </submittedName>
</protein>
<sequence>MNKQTILTGAAALALALFLTACGGPAPEVTPSLTAEPTPTVTPTPIPTPTPEPTPQSEPPQWGEQVFTQTYTAGDGTQIMTVRYTLPMVQNTDACPAGEVINDWYKADGASRMESAEANYEQVVADYDVSKAAGFSFTPVTEEMSYEVVLSTDQVISIRRTWYINSGAAYPTVFQLGENFDPQTGIKLTFTDFFTDAQTVQDRVVKAFQASPELSAGGFTQEALAAAYKPEQFCLTSEGYVFWIQGNTLTGVHSPVEVTIPYDTLKDVSMYAAQ</sequence>
<feature type="region of interest" description="Disordered" evidence="1">
    <location>
        <begin position="29"/>
        <end position="62"/>
    </location>
</feature>
<dbReference type="AlphaFoldDB" id="A0A9D2MMZ4"/>
<feature type="chain" id="PRO_5038781609" evidence="2">
    <location>
        <begin position="27"/>
        <end position="274"/>
    </location>
</feature>
<feature type="compositionally biased region" description="Pro residues" evidence="1">
    <location>
        <begin position="40"/>
        <end position="58"/>
    </location>
</feature>
<evidence type="ECO:0000313" key="4">
    <source>
        <dbReference type="Proteomes" id="UP000823921"/>
    </source>
</evidence>
<evidence type="ECO:0000256" key="2">
    <source>
        <dbReference type="SAM" id="SignalP"/>
    </source>
</evidence>
<keyword evidence="2" id="KW-0732">Signal</keyword>
<dbReference type="PROSITE" id="PS51257">
    <property type="entry name" value="PROKAR_LIPOPROTEIN"/>
    <property type="match status" value="1"/>
</dbReference>
<feature type="signal peptide" evidence="2">
    <location>
        <begin position="1"/>
        <end position="26"/>
    </location>
</feature>
<name>A0A9D2MMZ4_9FIRM</name>
<comment type="caution">
    <text evidence="3">The sequence shown here is derived from an EMBL/GenBank/DDBJ whole genome shotgun (WGS) entry which is preliminary data.</text>
</comment>
<dbReference type="EMBL" id="DWXO01000066">
    <property type="protein sequence ID" value="HJB80653.1"/>
    <property type="molecule type" value="Genomic_DNA"/>
</dbReference>
<gene>
    <name evidence="3" type="ORF">H9712_06690</name>
</gene>
<accession>A0A9D2MMZ4</accession>
<reference evidence="3" key="1">
    <citation type="journal article" date="2021" name="PeerJ">
        <title>Extensive microbial diversity within the chicken gut microbiome revealed by metagenomics and culture.</title>
        <authorList>
            <person name="Gilroy R."/>
            <person name="Ravi A."/>
            <person name="Getino M."/>
            <person name="Pursley I."/>
            <person name="Horton D.L."/>
            <person name="Alikhan N.F."/>
            <person name="Baker D."/>
            <person name="Gharbi K."/>
            <person name="Hall N."/>
            <person name="Watson M."/>
            <person name="Adriaenssens E.M."/>
            <person name="Foster-Nyarko E."/>
            <person name="Jarju S."/>
            <person name="Secka A."/>
            <person name="Antonio M."/>
            <person name="Oren A."/>
            <person name="Chaudhuri R.R."/>
            <person name="La Ragione R."/>
            <person name="Hildebrand F."/>
            <person name="Pallen M.J."/>
        </authorList>
    </citation>
    <scope>NUCLEOTIDE SEQUENCE</scope>
    <source>
        <strain evidence="3">CHK192-8294</strain>
    </source>
</reference>